<feature type="compositionally biased region" description="Low complexity" evidence="4">
    <location>
        <begin position="272"/>
        <end position="291"/>
    </location>
</feature>
<dbReference type="InterPro" id="IPR002182">
    <property type="entry name" value="NB-ARC"/>
</dbReference>
<dbReference type="InterPro" id="IPR019734">
    <property type="entry name" value="TPR_rpt"/>
</dbReference>
<dbReference type="OrthoDB" id="43776at2759"/>
<feature type="repeat" description="TPR" evidence="3">
    <location>
        <begin position="1766"/>
        <end position="1799"/>
    </location>
</feature>
<dbReference type="PaxDb" id="2850-Phatr43095"/>
<protein>
    <recommendedName>
        <fullName evidence="5">NB-ARC domain-containing protein</fullName>
    </recommendedName>
</protein>
<dbReference type="Pfam" id="PF13374">
    <property type="entry name" value="TPR_10"/>
    <property type="match status" value="1"/>
</dbReference>
<evidence type="ECO:0000313" key="6">
    <source>
        <dbReference type="EMBL" id="EEC51354.1"/>
    </source>
</evidence>
<dbReference type="Gene3D" id="3.40.50.300">
    <property type="entry name" value="P-loop containing nucleotide triphosphate hydrolases"/>
    <property type="match status" value="1"/>
</dbReference>
<feature type="compositionally biased region" description="Basic and acidic residues" evidence="4">
    <location>
        <begin position="149"/>
        <end position="158"/>
    </location>
</feature>
<feature type="compositionally biased region" description="Polar residues" evidence="4">
    <location>
        <begin position="128"/>
        <end position="140"/>
    </location>
</feature>
<feature type="compositionally biased region" description="Polar residues" evidence="4">
    <location>
        <begin position="172"/>
        <end position="190"/>
    </location>
</feature>
<accession>B7FQL5</accession>
<keyword evidence="1" id="KW-0677">Repeat</keyword>
<reference evidence="7" key="2">
    <citation type="submission" date="2008-08" db="EMBL/GenBank/DDBJ databases">
        <authorList>
            <consortium name="Diatom Consortium"/>
            <person name="Grigoriev I."/>
            <person name="Grimwood J."/>
            <person name="Kuo A."/>
            <person name="Otillar R.P."/>
            <person name="Salamov A."/>
            <person name="Detter J.C."/>
            <person name="Lindquist E."/>
            <person name="Shapiro H."/>
            <person name="Lucas S."/>
            <person name="Glavina del Rio T."/>
            <person name="Pitluck S."/>
            <person name="Rokhsar D."/>
            <person name="Bowler C."/>
        </authorList>
    </citation>
    <scope>GENOME REANNOTATION</scope>
    <source>
        <strain evidence="7">CCAP 1055/1</strain>
    </source>
</reference>
<proteinExistence type="predicted"/>
<dbReference type="KEGG" id="pti:PHATRDRAFT_43095"/>
<feature type="compositionally biased region" description="Low complexity" evidence="4">
    <location>
        <begin position="225"/>
        <end position="237"/>
    </location>
</feature>
<feature type="repeat" description="TPR" evidence="3">
    <location>
        <begin position="2141"/>
        <end position="2174"/>
    </location>
</feature>
<name>B7FQL5_PHATC</name>
<dbReference type="eggNOG" id="KOG1840">
    <property type="taxonomic scope" value="Eukaryota"/>
</dbReference>
<dbReference type="RefSeq" id="XP_002176891.1">
    <property type="nucleotide sequence ID" value="XM_002176855.1"/>
</dbReference>
<keyword evidence="7" id="KW-1185">Reference proteome</keyword>
<keyword evidence="2 3" id="KW-0802">TPR repeat</keyword>
<sequence>MRDDDNDKDTGSSSSEHSVSESSRAEGLIDPEFHSDESYSESVSSSEEQSLDPKSRPSSPEHLVDKDASSEGEYSGESTSYNSEQSRSQNSFESGSYDSASRSYESRTSKSFSDENSYFSGSEAGSLGSRSYDSQASVSHSGAEESYESDGRDDHYCSDQDNTSRSPCFKNNLVQEIQDGSYTGSYSGDDQSYDFRKREEDEMISTYAEDFHDSRVRSVSDCDESSVSHSSSCTGSSPAEESYTSNRSEDDPVRKVYGLKTARADEDRFQSSKDSSFQSSFANSALSSTPSFAVDSDSETYAAKDPFQTRFHPKELRASVGGDNANKSSGPGFLAKGDVNDFQPAKRVSAVESKLPYQEDVPTNASGDCSSSGDTDSFADDIKVADSSGSNESSIGIEDLQENSETDEYESGSIYEESQPQQSNRHGPYTQRVEINRANTTCEKQRSCSECSSDGQSFASERVTEEDNEDHAIYFGTALPQGIDQSLPGHEQKKLDNDFSRNSEISKTLSVSEASTIDDSHGKASLRSAHTLEVGFENSFGDSFASTFDNTDPFGDVFGSGSFHPDESFGGSLLSKDEPLGKITEHSVEQSSPDYSGTSEVIGSPYSQKFDSRVHHDGERSLLGGGSSVEDSTGIENSVKREGSRRNLGKRTSANALNIVSPSSPLEDIPQIFPVTVSGAEEENETIALASKQYNRYSREQMSKLANAPQYPYEGDEFNRSPRSPNEKSKKKRRRREKFKSTELLDLVANVNDAIVRLEVGHKLGDQASSTDIDLESTPRLLIYGFEALVGIFLQLADELELISTFARKKDAAAISALQVVLSFAPTLDDVFAELKPILQHFLEEELDEEMNDFLYGMNFIVDLLCELTYRVGEKQEWNARSNTSFSTLIELLARDLLEVVSIFGDVDTPDFEVSAQLQDAWETTGHEEEFKTLEVTNDLDMFRQICYEVMISTDQWCPDTTTLMHICGIDQGILDEQSLQPSPDDRLAPTPEQAIHVLEKITGDPLPRLSTFASVMRRIMPIQAISDPKLTDRFASVRSNVRNPLGLSSSSNLVAISSVPEILYDPNALGVAGVGKTTLAAMVADHEDVRRFFHDGIAWLHIGQKELNYTRYVQCLRDLVAQLGVDEHDEPLFPELLNTPGESKAKRRRREEGFMIFVRETMLEFLRYRNVLIVLDNVCFEPDLDWFDFGPSPVEGDQENEEEFACVVLITSRCRNLLPAADTIEVDMLDEAESITLLIQESGKLPHSLMAGSPETRAVVLECANHPLAVKSVGRWLNLKHATAGAVSSVEEIHEDVVKSMENVLKTGGQEDADMMYEILNMSLTPSMNGEPTVIIKFCFSAFVLVFCDQKLLSDFALADSSPIIPIEIAKLLFESILELEEECLLKEGSLFCGQKNEATDLIPEALKALGIFKEISTFSESVENGSQNEETEEKYLQIMHIIQQEYGEYLLSEDLSLQDITRDAERRWNRALGEAYMAQNIYWDRDAPGAGLDYALELMPSHLIRGQLLTEAADLLSNESFVRGRLFAVGRENGTRRHIMDCEALFAAMVEHRTIGRNKLDPKATIKKAYHALGRQLTMDEDDYISEENSPEAVEVGRAHFEIGFSLAEKRCWDTAIEHWEKSQELIVSALGMVELVAGILYNIGVVYTETHEYEQALGSLKQCLKIRGAIHGEEHILYAQTIQRIGDIFLGMSDYHEAMESYNWALDVMHIEPSHHRIDIGDILENMGNIHFCKGELDEAVQCYQNALRSKQLDLGENHPELSTLYHHTGNCLSDQGKNDEAVALFEEAIRLKEFDPDGESGRDAEVLTIKGVLFILSGKQQEGLECYEKALQVLVTKASHKKEEVASLLHLIGCVYLLNGEQTKAMKLFKESLQARRKVLGFVHLDVAATLFNMAFVHQTRNRPEKALKCLEEALKIRQLRLPDGEKVAVTHERIGALARSIGKSKKAEIAFTEALRIRKVIHGDSHEAIASVLQELGDLMHDLEEYEDAMKYYTEALDIRHERLGPTDLAVAETLYSMGFTLQANDASDRALAFFDESLQIRTKHLGEDSNEVGDTLNMMGFLQVKRGELDEALGLLWEALQIRKLQKDSIKVSETLKNIGNVHREKEEHDLAIECYEECLRIRRSELGDEHEKVADALIAIGNVYSDIDEKEEAKECYKEALTIRTICFGENDESVAAVLQYMGTLEFRAGELDRALQLLSEFIRIRKNSQTEKDGDYVNVLFMMGNVHKMQGSEEEAQKCWTEAYEVFQGLGLVEDNPEIAELMGNLLKEHDDSRPERPHEHGNGKFKNMLGRLTEKMKGTFNEANKLGHGRSKNRGHQL</sequence>
<feature type="compositionally biased region" description="Low complexity" evidence="4">
    <location>
        <begin position="71"/>
        <end position="84"/>
    </location>
</feature>
<feature type="compositionally biased region" description="Acidic residues" evidence="4">
    <location>
        <begin position="399"/>
        <end position="410"/>
    </location>
</feature>
<feature type="domain" description="NB-ARC" evidence="5">
    <location>
        <begin position="1071"/>
        <end position="1242"/>
    </location>
</feature>
<feature type="repeat" description="TPR" evidence="3">
    <location>
        <begin position="2183"/>
        <end position="2216"/>
    </location>
</feature>
<evidence type="ECO:0000256" key="1">
    <source>
        <dbReference type="ARBA" id="ARBA00022737"/>
    </source>
</evidence>
<dbReference type="InterPro" id="IPR027417">
    <property type="entry name" value="P-loop_NTPase"/>
</dbReference>
<dbReference type="STRING" id="556484.B7FQL5"/>
<feature type="repeat" description="TPR" evidence="3">
    <location>
        <begin position="1640"/>
        <end position="1673"/>
    </location>
</feature>
<gene>
    <name evidence="6" type="ORF">PHATRDRAFT_43095</name>
</gene>
<feature type="compositionally biased region" description="Low complexity" evidence="4">
    <location>
        <begin position="12"/>
        <end position="22"/>
    </location>
</feature>
<feature type="compositionally biased region" description="Polar residues" evidence="4">
    <location>
        <begin position="589"/>
        <end position="609"/>
    </location>
</feature>
<evidence type="ECO:0000256" key="3">
    <source>
        <dbReference type="PROSITE-ProRule" id="PRU00339"/>
    </source>
</evidence>
<dbReference type="InterPro" id="IPR011990">
    <property type="entry name" value="TPR-like_helical_dom_sf"/>
</dbReference>
<dbReference type="GeneID" id="7196721"/>
<feature type="compositionally biased region" description="Polar residues" evidence="4">
    <location>
        <begin position="85"/>
        <end position="103"/>
    </location>
</feature>
<dbReference type="Proteomes" id="UP000000759">
    <property type="component" value="Chromosome 1"/>
</dbReference>
<feature type="repeat" description="TPR" evidence="3">
    <location>
        <begin position="1682"/>
        <end position="1715"/>
    </location>
</feature>
<feature type="compositionally biased region" description="Basic and acidic residues" evidence="4">
    <location>
        <begin position="262"/>
        <end position="271"/>
    </location>
</feature>
<dbReference type="Pfam" id="PF13424">
    <property type="entry name" value="TPR_12"/>
    <property type="match status" value="5"/>
</dbReference>
<feature type="compositionally biased region" description="Basic and acidic residues" evidence="4">
    <location>
        <begin position="717"/>
        <end position="728"/>
    </location>
</feature>
<organism evidence="6 7">
    <name type="scientific">Phaeodactylum tricornutum (strain CCAP 1055/1)</name>
    <dbReference type="NCBI Taxonomy" id="556484"/>
    <lineage>
        <taxon>Eukaryota</taxon>
        <taxon>Sar</taxon>
        <taxon>Stramenopiles</taxon>
        <taxon>Ochrophyta</taxon>
        <taxon>Bacillariophyta</taxon>
        <taxon>Bacillariophyceae</taxon>
        <taxon>Bacillariophycidae</taxon>
        <taxon>Naviculales</taxon>
        <taxon>Phaeodactylaceae</taxon>
        <taxon>Phaeodactylum</taxon>
    </lineage>
</organism>
<dbReference type="PANTHER" id="PTHR45641">
    <property type="entry name" value="TETRATRICOPEPTIDE REPEAT PROTEIN (AFU_ORTHOLOGUE AFUA_6G03870)"/>
    <property type="match status" value="1"/>
</dbReference>
<dbReference type="SMART" id="SM00028">
    <property type="entry name" value="TPR"/>
    <property type="match status" value="16"/>
</dbReference>
<dbReference type="Gene3D" id="1.25.40.10">
    <property type="entry name" value="Tetratricopeptide repeat domain"/>
    <property type="match status" value="4"/>
</dbReference>
<evidence type="ECO:0000259" key="5">
    <source>
        <dbReference type="Pfam" id="PF00931"/>
    </source>
</evidence>
<dbReference type="SUPFAM" id="SSF48452">
    <property type="entry name" value="TPR-like"/>
    <property type="match status" value="3"/>
</dbReference>
<dbReference type="SUPFAM" id="SSF52540">
    <property type="entry name" value="P-loop containing nucleoside triphosphate hydrolases"/>
    <property type="match status" value="1"/>
</dbReference>
<dbReference type="PANTHER" id="PTHR45641:SF19">
    <property type="entry name" value="NEPHROCYSTIN-3"/>
    <property type="match status" value="1"/>
</dbReference>
<dbReference type="GO" id="GO:0043531">
    <property type="term" value="F:ADP binding"/>
    <property type="evidence" value="ECO:0007669"/>
    <property type="project" value="InterPro"/>
</dbReference>
<reference evidence="6 7" key="1">
    <citation type="journal article" date="2008" name="Nature">
        <title>The Phaeodactylum genome reveals the evolutionary history of diatom genomes.</title>
        <authorList>
            <person name="Bowler C."/>
            <person name="Allen A.E."/>
            <person name="Badger J.H."/>
            <person name="Grimwood J."/>
            <person name="Jabbari K."/>
            <person name="Kuo A."/>
            <person name="Maheswari U."/>
            <person name="Martens C."/>
            <person name="Maumus F."/>
            <person name="Otillar R.P."/>
            <person name="Rayko E."/>
            <person name="Salamov A."/>
            <person name="Vandepoele K."/>
            <person name="Beszteri B."/>
            <person name="Gruber A."/>
            <person name="Heijde M."/>
            <person name="Katinka M."/>
            <person name="Mock T."/>
            <person name="Valentin K."/>
            <person name="Verret F."/>
            <person name="Berges J.A."/>
            <person name="Brownlee C."/>
            <person name="Cadoret J.P."/>
            <person name="Chiovitti A."/>
            <person name="Choi C.J."/>
            <person name="Coesel S."/>
            <person name="De Martino A."/>
            <person name="Detter J.C."/>
            <person name="Durkin C."/>
            <person name="Falciatore A."/>
            <person name="Fournet J."/>
            <person name="Haruta M."/>
            <person name="Huysman M.J."/>
            <person name="Jenkins B.D."/>
            <person name="Jiroutova K."/>
            <person name="Jorgensen R.E."/>
            <person name="Joubert Y."/>
            <person name="Kaplan A."/>
            <person name="Kroger N."/>
            <person name="Kroth P.G."/>
            <person name="La Roche J."/>
            <person name="Lindquist E."/>
            <person name="Lommer M."/>
            <person name="Martin-Jezequel V."/>
            <person name="Lopez P.J."/>
            <person name="Lucas S."/>
            <person name="Mangogna M."/>
            <person name="McGinnis K."/>
            <person name="Medlin L.K."/>
            <person name="Montsant A."/>
            <person name="Oudot-Le Secq M.P."/>
            <person name="Napoli C."/>
            <person name="Obornik M."/>
            <person name="Parker M.S."/>
            <person name="Petit J.L."/>
            <person name="Porcel B.M."/>
            <person name="Poulsen N."/>
            <person name="Robison M."/>
            <person name="Rychlewski L."/>
            <person name="Rynearson T.A."/>
            <person name="Schmutz J."/>
            <person name="Shapiro H."/>
            <person name="Siaut M."/>
            <person name="Stanley M."/>
            <person name="Sussman M.R."/>
            <person name="Taylor A.R."/>
            <person name="Vardi A."/>
            <person name="von Dassow P."/>
            <person name="Vyverman W."/>
            <person name="Willis A."/>
            <person name="Wyrwicz L.S."/>
            <person name="Rokhsar D.S."/>
            <person name="Weissenbach J."/>
            <person name="Armbrust E.V."/>
            <person name="Green B.R."/>
            <person name="Van de Peer Y."/>
            <person name="Grigoriev I.V."/>
        </authorList>
    </citation>
    <scope>NUCLEOTIDE SEQUENCE [LARGE SCALE GENOMIC DNA]</scope>
    <source>
        <strain evidence="6 7">CCAP 1055/1</strain>
    </source>
</reference>
<dbReference type="Pfam" id="PF00931">
    <property type="entry name" value="NB-ARC"/>
    <property type="match status" value="1"/>
</dbReference>
<feature type="region of interest" description="Disordered" evidence="4">
    <location>
        <begin position="706"/>
        <end position="737"/>
    </location>
</feature>
<feature type="compositionally biased region" description="Polar residues" evidence="4">
    <location>
        <begin position="416"/>
        <end position="425"/>
    </location>
</feature>
<feature type="region of interest" description="Disordered" evidence="4">
    <location>
        <begin position="1"/>
        <end position="199"/>
    </location>
</feature>
<feature type="repeat" description="TPR" evidence="3">
    <location>
        <begin position="2099"/>
        <end position="2132"/>
    </location>
</feature>
<feature type="compositionally biased region" description="Polar residues" evidence="4">
    <location>
        <begin position="109"/>
        <end position="120"/>
    </location>
</feature>
<evidence type="ECO:0000313" key="7">
    <source>
        <dbReference type="Proteomes" id="UP000000759"/>
    </source>
</evidence>
<feature type="region of interest" description="Disordered" evidence="4">
    <location>
        <begin position="218"/>
        <end position="428"/>
    </location>
</feature>
<feature type="repeat" description="TPR" evidence="3">
    <location>
        <begin position="1724"/>
        <end position="1757"/>
    </location>
</feature>
<evidence type="ECO:0000256" key="4">
    <source>
        <dbReference type="SAM" id="MobiDB-lite"/>
    </source>
</evidence>
<feature type="compositionally biased region" description="Basic and acidic residues" evidence="4">
    <location>
        <begin position="1"/>
        <end position="10"/>
    </location>
</feature>
<dbReference type="PROSITE" id="PS50005">
    <property type="entry name" value="TPR"/>
    <property type="match status" value="8"/>
</dbReference>
<evidence type="ECO:0000256" key="2">
    <source>
        <dbReference type="ARBA" id="ARBA00022803"/>
    </source>
</evidence>
<feature type="repeat" description="TPR" evidence="3">
    <location>
        <begin position="1975"/>
        <end position="2008"/>
    </location>
</feature>
<dbReference type="EMBL" id="CM000605">
    <property type="protein sequence ID" value="EEC51354.1"/>
    <property type="molecule type" value="Genomic_DNA"/>
</dbReference>
<feature type="compositionally biased region" description="Basic and acidic residues" evidence="4">
    <location>
        <begin position="610"/>
        <end position="620"/>
    </location>
</feature>
<feature type="region of interest" description="Disordered" evidence="4">
    <location>
        <begin position="585"/>
        <end position="650"/>
    </location>
</feature>
<dbReference type="HOGENOM" id="CLU_229906_0_0_1"/>
<feature type="compositionally biased region" description="Low complexity" evidence="4">
    <location>
        <begin position="386"/>
        <end position="398"/>
    </location>
</feature>
<dbReference type="InParanoid" id="B7FQL5"/>
<feature type="compositionally biased region" description="Low complexity" evidence="4">
    <location>
        <begin position="366"/>
        <end position="376"/>
    </location>
</feature>